<dbReference type="Gene3D" id="3.40.50.2000">
    <property type="entry name" value="Glycogen Phosphorylase B"/>
    <property type="match status" value="1"/>
</dbReference>
<dbReference type="PANTHER" id="PTHR12526:SF584">
    <property type="entry name" value="GLYCOSYLTRANSFERASE"/>
    <property type="match status" value="1"/>
</dbReference>
<dbReference type="EMBL" id="JADEYP010000015">
    <property type="protein sequence ID" value="MCA5005417.1"/>
    <property type="molecule type" value="Genomic_DNA"/>
</dbReference>
<proteinExistence type="predicted"/>
<name>A0ABS7Z742_9SPHI</name>
<evidence type="ECO:0000313" key="2">
    <source>
        <dbReference type="Proteomes" id="UP001165302"/>
    </source>
</evidence>
<dbReference type="Proteomes" id="UP001165302">
    <property type="component" value="Unassembled WGS sequence"/>
</dbReference>
<accession>A0ABS7Z742</accession>
<gene>
    <name evidence="1" type="ORF">IPZ78_09650</name>
</gene>
<organism evidence="1 2">
    <name type="scientific">Sphingobacterium bovistauri</name>
    <dbReference type="NCBI Taxonomy" id="2781959"/>
    <lineage>
        <taxon>Bacteria</taxon>
        <taxon>Pseudomonadati</taxon>
        <taxon>Bacteroidota</taxon>
        <taxon>Sphingobacteriia</taxon>
        <taxon>Sphingobacteriales</taxon>
        <taxon>Sphingobacteriaceae</taxon>
        <taxon>Sphingobacterium</taxon>
    </lineage>
</organism>
<keyword evidence="2" id="KW-1185">Reference proteome</keyword>
<dbReference type="CDD" id="cd03801">
    <property type="entry name" value="GT4_PimA-like"/>
    <property type="match status" value="1"/>
</dbReference>
<dbReference type="PANTHER" id="PTHR12526">
    <property type="entry name" value="GLYCOSYLTRANSFERASE"/>
    <property type="match status" value="1"/>
</dbReference>
<dbReference type="Pfam" id="PF13692">
    <property type="entry name" value="Glyco_trans_1_4"/>
    <property type="match status" value="1"/>
</dbReference>
<comment type="caution">
    <text evidence="1">The sequence shown here is derived from an EMBL/GenBank/DDBJ whole genome shotgun (WGS) entry which is preliminary data.</text>
</comment>
<reference evidence="1" key="1">
    <citation type="submission" date="2020-10" db="EMBL/GenBank/DDBJ databases">
        <authorList>
            <person name="Lu T."/>
            <person name="Wang Q."/>
            <person name="Han X."/>
        </authorList>
    </citation>
    <scope>NUCLEOTIDE SEQUENCE</scope>
    <source>
        <strain evidence="1">WQ 366</strain>
    </source>
</reference>
<sequence length="413" mass="47519">MLVLSSTKLKILFIGLVWPEPTSSAAGWRILHLIKCFSKIGQVYFVSAASKSIHSADLTSLGVLEDAIFLNDSSFDEYILELRPDIVVFDRFMVEEQYGWRVAEHCPNALRILDTEDLHFVRLARQEAYKKSTPVNYYSATARREIASILRSDISLIISQTEMELLEGQFNVAREKLFYLPFQEEYLSVQHQENLPSFEVRNHFVFIGNFIHEPNFRTVEVLKRDIWPLLRKRCPSAELHIYGAYASEKVLQLNNVKEKFLVKGRVEDARQTISYYRVLIAPIPFGAGAKGKFVDAMAVGTPSVTTTVGAESMTEGVWNGFVDDNNEDFVEKCVELYENKKIWEEMSQVGFELFNQYFADTRFSEALEAHVIACQDSLEKIRKSNFIGEILLQQQVNATKYMSLWIEEKNKKQ</sequence>
<evidence type="ECO:0000313" key="1">
    <source>
        <dbReference type="EMBL" id="MCA5005417.1"/>
    </source>
</evidence>
<protein>
    <submittedName>
        <fullName evidence="1">Glycosyltransferase</fullName>
    </submittedName>
</protein>
<dbReference type="SUPFAM" id="SSF53756">
    <property type="entry name" value="UDP-Glycosyltransferase/glycogen phosphorylase"/>
    <property type="match status" value="1"/>
</dbReference>